<evidence type="ECO:0000313" key="2">
    <source>
        <dbReference type="EMBL" id="CAB4921874.1"/>
    </source>
</evidence>
<dbReference type="EMBL" id="CAFBMK010000110">
    <property type="protein sequence ID" value="CAB4921874.1"/>
    <property type="molecule type" value="Genomic_DNA"/>
</dbReference>
<name>A0A6J7HPG9_9ZZZZ</name>
<feature type="region of interest" description="Disordered" evidence="1">
    <location>
        <begin position="24"/>
        <end position="52"/>
    </location>
</feature>
<proteinExistence type="predicted"/>
<gene>
    <name evidence="2" type="ORF">UFOPK3564_01877</name>
</gene>
<accession>A0A6J7HPG9</accession>
<protein>
    <submittedName>
        <fullName evidence="2">Unannotated protein</fullName>
    </submittedName>
</protein>
<evidence type="ECO:0000256" key="1">
    <source>
        <dbReference type="SAM" id="MobiDB-lite"/>
    </source>
</evidence>
<dbReference type="AlphaFoldDB" id="A0A6J7HPG9"/>
<sequence>MQTVDAAFLRKALRKLHDCRVSHEVGRPETNRSGAVFDERSKRPRRVGGVRAPSTEHAAVEIVGDFPVVDPSRVHFEQKGGLAVARLTPFEVIAAGHP</sequence>
<organism evidence="2">
    <name type="scientific">freshwater metagenome</name>
    <dbReference type="NCBI Taxonomy" id="449393"/>
    <lineage>
        <taxon>unclassified sequences</taxon>
        <taxon>metagenomes</taxon>
        <taxon>ecological metagenomes</taxon>
    </lineage>
</organism>
<reference evidence="2" key="1">
    <citation type="submission" date="2020-05" db="EMBL/GenBank/DDBJ databases">
        <authorList>
            <person name="Chiriac C."/>
            <person name="Salcher M."/>
            <person name="Ghai R."/>
            <person name="Kavagutti S V."/>
        </authorList>
    </citation>
    <scope>NUCLEOTIDE SEQUENCE</scope>
</reference>